<reference evidence="8" key="4">
    <citation type="journal article" date="2015" name="G3 (Bethesda)">
        <title>Genome sequences of three phytopathogenic species of the Magnaporthaceae family of fungi.</title>
        <authorList>
            <person name="Okagaki L.H."/>
            <person name="Nunes C.C."/>
            <person name="Sailsbery J."/>
            <person name="Clay B."/>
            <person name="Brown D."/>
            <person name="John T."/>
            <person name="Oh Y."/>
            <person name="Young N."/>
            <person name="Fitzgerald M."/>
            <person name="Haas B.J."/>
            <person name="Zeng Q."/>
            <person name="Young S."/>
            <person name="Adiconis X."/>
            <person name="Fan L."/>
            <person name="Levin J.Z."/>
            <person name="Mitchell T.K."/>
            <person name="Okubara P.A."/>
            <person name="Farman M.L."/>
            <person name="Kohn L.M."/>
            <person name="Birren B."/>
            <person name="Ma L.-J."/>
            <person name="Dean R.A."/>
        </authorList>
    </citation>
    <scope>NUCLEOTIDE SEQUENCE</scope>
    <source>
        <strain evidence="8">ATCC 64411 / 73-15</strain>
    </source>
</reference>
<dbReference type="EnsemblFungi" id="MAPG_11498T0">
    <property type="protein sequence ID" value="MAPG_11498T0"/>
    <property type="gene ID" value="MAPG_11498"/>
</dbReference>
<dbReference type="Gene3D" id="2.60.120.200">
    <property type="match status" value="2"/>
</dbReference>
<keyword evidence="3 4" id="KW-0326">Glycosidase</keyword>
<protein>
    <recommendedName>
        <fullName evidence="6">Beta-xylosidase C-terminal Concanavalin A-like domain-containing protein</fullName>
    </recommendedName>
</protein>
<dbReference type="SUPFAM" id="SSF75005">
    <property type="entry name" value="Arabinanase/levansucrase/invertase"/>
    <property type="match status" value="1"/>
</dbReference>
<evidence type="ECO:0000256" key="5">
    <source>
        <dbReference type="SAM" id="SignalP"/>
    </source>
</evidence>
<dbReference type="Pfam" id="PF17851">
    <property type="entry name" value="GH43_C2"/>
    <property type="match status" value="1"/>
</dbReference>
<dbReference type="InterPro" id="IPR051795">
    <property type="entry name" value="Glycosyl_Hydrlase_43"/>
</dbReference>
<feature type="chain" id="PRO_5011847319" description="Beta-xylosidase C-terminal Concanavalin A-like domain-containing protein" evidence="5">
    <location>
        <begin position="16"/>
        <end position="497"/>
    </location>
</feature>
<evidence type="ECO:0000256" key="2">
    <source>
        <dbReference type="ARBA" id="ARBA00022801"/>
    </source>
</evidence>
<dbReference type="PANTHER" id="PTHR42812:SF15">
    <property type="entry name" value="HYDROLASE, PUTATIVE (AFU_ORTHOLOGUE AFUA_2G00930)-RELATED"/>
    <property type="match status" value="1"/>
</dbReference>
<keyword evidence="5" id="KW-0732">Signal</keyword>
<feature type="signal peptide" evidence="5">
    <location>
        <begin position="1"/>
        <end position="15"/>
    </location>
</feature>
<dbReference type="EMBL" id="GL876981">
    <property type="protein sequence ID" value="KLU92553.1"/>
    <property type="molecule type" value="Genomic_DNA"/>
</dbReference>
<gene>
    <name evidence="7" type="ORF">MAPG_11498</name>
</gene>
<dbReference type="EMBL" id="ADBL01002832">
    <property type="status" value="NOT_ANNOTATED_CDS"/>
    <property type="molecule type" value="Genomic_DNA"/>
</dbReference>
<dbReference type="OrthoDB" id="2139957at2759"/>
<evidence type="ECO:0000313" key="9">
    <source>
        <dbReference type="Proteomes" id="UP000011715"/>
    </source>
</evidence>
<reference evidence="7" key="3">
    <citation type="submission" date="2011-03" db="EMBL/GenBank/DDBJ databases">
        <title>Annotation of Magnaporthe poae ATCC 64411.</title>
        <authorList>
            <person name="Ma L.-J."/>
            <person name="Dead R."/>
            <person name="Young S.K."/>
            <person name="Zeng Q."/>
            <person name="Gargeya S."/>
            <person name="Fitzgerald M."/>
            <person name="Haas B."/>
            <person name="Abouelleil A."/>
            <person name="Alvarado L."/>
            <person name="Arachchi H.M."/>
            <person name="Berlin A."/>
            <person name="Brown A."/>
            <person name="Chapman S.B."/>
            <person name="Chen Z."/>
            <person name="Dunbar C."/>
            <person name="Freedman E."/>
            <person name="Gearin G."/>
            <person name="Gellesch M."/>
            <person name="Goldberg J."/>
            <person name="Griggs A."/>
            <person name="Gujja S."/>
            <person name="Heiman D."/>
            <person name="Howarth C."/>
            <person name="Larson L."/>
            <person name="Lui A."/>
            <person name="MacDonald P.J.P."/>
            <person name="Mehta T."/>
            <person name="Montmayeur A."/>
            <person name="Murphy C."/>
            <person name="Neiman D."/>
            <person name="Pearson M."/>
            <person name="Priest M."/>
            <person name="Roberts A."/>
            <person name="Saif S."/>
            <person name="Shea T."/>
            <person name="Shenoy N."/>
            <person name="Sisk P."/>
            <person name="Stolte C."/>
            <person name="Sykes S."/>
            <person name="Yandava C."/>
            <person name="Wortman J."/>
            <person name="Nusbaum C."/>
            <person name="Birren B."/>
        </authorList>
    </citation>
    <scope>NUCLEOTIDE SEQUENCE</scope>
    <source>
        <strain evidence="7">ATCC 64411</strain>
    </source>
</reference>
<reference evidence="8" key="5">
    <citation type="submission" date="2015-06" db="UniProtKB">
        <authorList>
            <consortium name="EnsemblFungi"/>
        </authorList>
    </citation>
    <scope>IDENTIFICATION</scope>
    <source>
        <strain evidence="8">ATCC 64411</strain>
    </source>
</reference>
<feature type="domain" description="Beta-xylosidase C-terminal Concanavalin A-like" evidence="6">
    <location>
        <begin position="325"/>
        <end position="362"/>
    </location>
</feature>
<evidence type="ECO:0000256" key="3">
    <source>
        <dbReference type="ARBA" id="ARBA00023295"/>
    </source>
</evidence>
<dbReference type="VEuPathDB" id="FungiDB:MAPG_11498"/>
<evidence type="ECO:0000313" key="7">
    <source>
        <dbReference type="EMBL" id="KLU92553.1"/>
    </source>
</evidence>
<dbReference type="SUPFAM" id="SSF49899">
    <property type="entry name" value="Concanavalin A-like lectins/glucanases"/>
    <property type="match status" value="1"/>
</dbReference>
<reference evidence="9" key="1">
    <citation type="submission" date="2010-05" db="EMBL/GenBank/DDBJ databases">
        <title>The genome sequence of Magnaporthe poae strain ATCC 64411.</title>
        <authorList>
            <person name="Ma L.-J."/>
            <person name="Dead R."/>
            <person name="Young S."/>
            <person name="Zeng Q."/>
            <person name="Koehrsen M."/>
            <person name="Alvarado L."/>
            <person name="Berlin A."/>
            <person name="Chapman S.B."/>
            <person name="Chen Z."/>
            <person name="Freedman E."/>
            <person name="Gellesch M."/>
            <person name="Goldberg J."/>
            <person name="Griggs A."/>
            <person name="Gujja S."/>
            <person name="Heilman E.R."/>
            <person name="Heiman D."/>
            <person name="Hepburn T."/>
            <person name="Howarth C."/>
            <person name="Jen D."/>
            <person name="Larson L."/>
            <person name="Mehta T."/>
            <person name="Neiman D."/>
            <person name="Pearson M."/>
            <person name="Roberts A."/>
            <person name="Saif S."/>
            <person name="Shea T."/>
            <person name="Shenoy N."/>
            <person name="Sisk P."/>
            <person name="Stolte C."/>
            <person name="Sykes S."/>
            <person name="Walk T."/>
            <person name="White J."/>
            <person name="Yandava C."/>
            <person name="Haas B."/>
            <person name="Nusbaum C."/>
            <person name="Birren B."/>
        </authorList>
    </citation>
    <scope>NUCLEOTIDE SEQUENCE [LARGE SCALE GENOMIC DNA]</scope>
    <source>
        <strain evidence="9">ATCC 64411 / 73-15</strain>
    </source>
</reference>
<evidence type="ECO:0000256" key="1">
    <source>
        <dbReference type="ARBA" id="ARBA00009865"/>
    </source>
</evidence>
<name>A0A0C4EFF4_MAGP6</name>
<dbReference type="eggNOG" id="ENOG502QVC0">
    <property type="taxonomic scope" value="Eukaryota"/>
</dbReference>
<organism evidence="8 9">
    <name type="scientific">Magnaporthiopsis poae (strain ATCC 64411 / 73-15)</name>
    <name type="common">Kentucky bluegrass fungus</name>
    <name type="synonym">Magnaporthe poae</name>
    <dbReference type="NCBI Taxonomy" id="644358"/>
    <lineage>
        <taxon>Eukaryota</taxon>
        <taxon>Fungi</taxon>
        <taxon>Dikarya</taxon>
        <taxon>Ascomycota</taxon>
        <taxon>Pezizomycotina</taxon>
        <taxon>Sordariomycetes</taxon>
        <taxon>Sordariomycetidae</taxon>
        <taxon>Magnaporthales</taxon>
        <taxon>Magnaporthaceae</taxon>
        <taxon>Magnaporthiopsis</taxon>
    </lineage>
</organism>
<evidence type="ECO:0000313" key="8">
    <source>
        <dbReference type="EnsemblFungi" id="MAPG_11498T0"/>
    </source>
</evidence>
<dbReference type="InterPro" id="IPR041542">
    <property type="entry name" value="GH43_C2"/>
</dbReference>
<dbReference type="STRING" id="644358.A0A0C4EFF4"/>
<dbReference type="OMA" id="WEYLSHS"/>
<evidence type="ECO:0000259" key="6">
    <source>
        <dbReference type="Pfam" id="PF17851"/>
    </source>
</evidence>
<dbReference type="GO" id="GO:0005975">
    <property type="term" value="P:carbohydrate metabolic process"/>
    <property type="evidence" value="ECO:0007669"/>
    <property type="project" value="InterPro"/>
</dbReference>
<sequence length="497" mass="55267">MKFLATLALFGTAVAEVFNQPILWQDLADTDLIRVNDTYYYSASNMHFSPGAPILRSYDLVNWEYFSHSVPTLDFGDRFSLTNGNAYNWGIYASTIRYRSSNGLFYWIGCIQQTGKTYVYTSPSMEGPWTKASVISNVCYYDCGLLIDDDDRMYVAYGRWLADGANAVIWVAQLTKDGLQHGSNQQIFHSNQSIGYVEGARFYKRGGKYYVMLTNPGVGEGEIILKSSGGPMGPYDTWRQMLKNNGNPVAGAGRPYQGALVDTPKGDWHYIAFVNRFPGGRIPVLAPVTWDAQGWPNVNLPKGSWASSYDYPLPKRLVKPITGTETFNGTKLGPQFEWNHNPDATKWSLGPGGLTLRTATRTDDFRRYRTSPYFVEEKNDIALSTIKQVQMTDGVLMSSQGGWRTTNKGTVVASQNLIGDANANATVWLRCTTDISGNPGYATFQFSTDGARFASLGRQHKMADGEIFFVGDRWGIFNFATKNLGGNVVVKSFTISQ</sequence>
<keyword evidence="2 4" id="KW-0378">Hydrolase</keyword>
<dbReference type="InterPro" id="IPR006710">
    <property type="entry name" value="Glyco_hydro_43"/>
</dbReference>
<proteinExistence type="inferred from homology"/>
<dbReference type="PANTHER" id="PTHR42812">
    <property type="entry name" value="BETA-XYLOSIDASE"/>
    <property type="match status" value="1"/>
</dbReference>
<accession>A0A0C4EFF4</accession>
<dbReference type="GO" id="GO:0004553">
    <property type="term" value="F:hydrolase activity, hydrolyzing O-glycosyl compounds"/>
    <property type="evidence" value="ECO:0007669"/>
    <property type="project" value="InterPro"/>
</dbReference>
<dbReference type="InterPro" id="IPR023296">
    <property type="entry name" value="Glyco_hydro_beta-prop_sf"/>
</dbReference>
<dbReference type="AlphaFoldDB" id="A0A0C4EFF4"/>
<dbReference type="Gene3D" id="2.115.10.20">
    <property type="entry name" value="Glycosyl hydrolase domain, family 43"/>
    <property type="match status" value="1"/>
</dbReference>
<reference evidence="7" key="2">
    <citation type="submission" date="2010-05" db="EMBL/GenBank/DDBJ databases">
        <title>The Genome Sequence of Magnaporthe poae strain ATCC 64411.</title>
        <authorList>
            <consortium name="The Broad Institute Genome Sequencing Platform"/>
            <consortium name="Broad Institute Genome Sequencing Center for Infectious Disease"/>
            <person name="Ma L.-J."/>
            <person name="Dead R."/>
            <person name="Young S."/>
            <person name="Zeng Q."/>
            <person name="Koehrsen M."/>
            <person name="Alvarado L."/>
            <person name="Berlin A."/>
            <person name="Chapman S.B."/>
            <person name="Chen Z."/>
            <person name="Freedman E."/>
            <person name="Gellesch M."/>
            <person name="Goldberg J."/>
            <person name="Griggs A."/>
            <person name="Gujja S."/>
            <person name="Heilman E.R."/>
            <person name="Heiman D."/>
            <person name="Hepburn T."/>
            <person name="Howarth C."/>
            <person name="Jen D."/>
            <person name="Larson L."/>
            <person name="Mehta T."/>
            <person name="Neiman D."/>
            <person name="Pearson M."/>
            <person name="Roberts A."/>
            <person name="Saif S."/>
            <person name="Shea T."/>
            <person name="Shenoy N."/>
            <person name="Sisk P."/>
            <person name="Stolte C."/>
            <person name="Sykes S."/>
            <person name="Walk T."/>
            <person name="White J."/>
            <person name="Yandava C."/>
            <person name="Haas B."/>
            <person name="Nusbaum C."/>
            <person name="Birren B."/>
        </authorList>
    </citation>
    <scope>NUCLEOTIDE SEQUENCE</scope>
    <source>
        <strain evidence="7">ATCC 64411</strain>
    </source>
</reference>
<dbReference type="CDD" id="cd09001">
    <property type="entry name" value="GH43_FsAxh1-like"/>
    <property type="match status" value="1"/>
</dbReference>
<dbReference type="Pfam" id="PF04616">
    <property type="entry name" value="Glyco_hydro_43"/>
    <property type="match status" value="1"/>
</dbReference>
<evidence type="ECO:0000256" key="4">
    <source>
        <dbReference type="RuleBase" id="RU361187"/>
    </source>
</evidence>
<comment type="similarity">
    <text evidence="1 4">Belongs to the glycosyl hydrolase 43 family.</text>
</comment>
<dbReference type="Proteomes" id="UP000011715">
    <property type="component" value="Unassembled WGS sequence"/>
</dbReference>
<dbReference type="InterPro" id="IPR013320">
    <property type="entry name" value="ConA-like_dom_sf"/>
</dbReference>
<keyword evidence="9" id="KW-1185">Reference proteome</keyword>